<sequence>MANRQHTEFFCNRPEARKKSYFVYEERVTSFYEYDEDLATGDIEIDKVLFRNYSYTNYLGLNRSYGRKRSAKGVMQDLRTRLGHALDYPEYNFKRKRVCKSYWDIADGDSYAYKLQNNWKGNSKRKHQWIAK</sequence>
<evidence type="ECO:0000313" key="2">
    <source>
        <dbReference type="Proteomes" id="UP000323225"/>
    </source>
</evidence>
<name>A0A5B1C1P5_VIBCL</name>
<dbReference type="AlphaFoldDB" id="A0A5B1C1P5"/>
<accession>A0A5B1C1P5</accession>
<reference evidence="1 2" key="1">
    <citation type="submission" date="2019-09" db="EMBL/GenBank/DDBJ databases">
        <authorList>
            <person name="Kritzky A."/>
            <person name="Schelkanova E.Y."/>
            <person name="Alkhova Z.V."/>
            <person name="Smirnova N.I."/>
        </authorList>
    </citation>
    <scope>NUCLEOTIDE SEQUENCE [LARGE SCALE GENOMIC DNA]</scope>
    <source>
        <strain evidence="1 2">M1526</strain>
    </source>
</reference>
<comment type="caution">
    <text evidence="1">The sequence shown here is derived from an EMBL/GenBank/DDBJ whole genome shotgun (WGS) entry which is preliminary data.</text>
</comment>
<protein>
    <submittedName>
        <fullName evidence="1">Uncharacterized protein</fullName>
    </submittedName>
</protein>
<proteinExistence type="predicted"/>
<evidence type="ECO:0000313" key="1">
    <source>
        <dbReference type="EMBL" id="KAA1253653.1"/>
    </source>
</evidence>
<gene>
    <name evidence="1" type="ORF">F0M16_16385</name>
</gene>
<organism evidence="1 2">
    <name type="scientific">Vibrio cholerae</name>
    <dbReference type="NCBI Taxonomy" id="666"/>
    <lineage>
        <taxon>Bacteria</taxon>
        <taxon>Pseudomonadati</taxon>
        <taxon>Pseudomonadota</taxon>
        <taxon>Gammaproteobacteria</taxon>
        <taxon>Vibrionales</taxon>
        <taxon>Vibrionaceae</taxon>
        <taxon>Vibrio</taxon>
    </lineage>
</organism>
<dbReference type="Proteomes" id="UP000323225">
    <property type="component" value="Unassembled WGS sequence"/>
</dbReference>
<dbReference type="EMBL" id="VUAA01000019">
    <property type="protein sequence ID" value="KAA1253653.1"/>
    <property type="molecule type" value="Genomic_DNA"/>
</dbReference>